<sequence>MTVHWDSVLVITDRGAYNKGSNSANGVLIMTPPNYNKSNLNLLATDWSFQPLWWALESSAPTWQPAENGTVGDSFNFTTIKLSDSFSLAGTLSEELNAEWAAYTNENVSLPGTCNSSYYNGNYTSCISQLPGDEWWSTRGWTDYKVPSVNVTFDENTANLALEGKFSASPYMRANDTNYMGGWWTKGEIDDNAMIQGTIQLTFIWHFVSAIRQMEPPLSKSPYDLDMILGLVLGFAKEEDRII</sequence>
<evidence type="ECO:0000313" key="2">
    <source>
        <dbReference type="Proteomes" id="UP000186955"/>
    </source>
</evidence>
<comment type="caution">
    <text evidence="1">The sequence shown here is derived from an EMBL/GenBank/DDBJ whole genome shotgun (WGS) entry which is preliminary data.</text>
</comment>
<accession>A0A1Q5TDR6</accession>
<reference evidence="1 2" key="1">
    <citation type="submission" date="2016-10" db="EMBL/GenBank/DDBJ databases">
        <title>Genome sequence of the ascomycete fungus Penicillium subrubescens.</title>
        <authorList>
            <person name="De Vries R.P."/>
            <person name="Peng M."/>
            <person name="Dilokpimol A."/>
            <person name="Hilden K."/>
            <person name="Makela M.R."/>
            <person name="Grigoriev I."/>
            <person name="Riley R."/>
            <person name="Granchi Z."/>
        </authorList>
    </citation>
    <scope>NUCLEOTIDE SEQUENCE [LARGE SCALE GENOMIC DNA]</scope>
    <source>
        <strain evidence="1 2">CBS 132785</strain>
    </source>
</reference>
<evidence type="ECO:0000313" key="1">
    <source>
        <dbReference type="EMBL" id="OKO98362.1"/>
    </source>
</evidence>
<dbReference type="Proteomes" id="UP000186955">
    <property type="component" value="Unassembled WGS sequence"/>
</dbReference>
<name>A0A1Q5TDR6_9EURO</name>
<gene>
    <name evidence="1" type="ORF">PENSUB_9460</name>
</gene>
<dbReference type="AlphaFoldDB" id="A0A1Q5TDR6"/>
<protein>
    <submittedName>
        <fullName evidence="1">Uncharacterized protein</fullName>
    </submittedName>
</protein>
<dbReference type="STRING" id="1316194.A0A1Q5TDR6"/>
<dbReference type="EMBL" id="MNBE01000673">
    <property type="protein sequence ID" value="OKO98362.1"/>
    <property type="molecule type" value="Genomic_DNA"/>
</dbReference>
<organism evidence="1 2">
    <name type="scientific">Penicillium subrubescens</name>
    <dbReference type="NCBI Taxonomy" id="1316194"/>
    <lineage>
        <taxon>Eukaryota</taxon>
        <taxon>Fungi</taxon>
        <taxon>Dikarya</taxon>
        <taxon>Ascomycota</taxon>
        <taxon>Pezizomycotina</taxon>
        <taxon>Eurotiomycetes</taxon>
        <taxon>Eurotiomycetidae</taxon>
        <taxon>Eurotiales</taxon>
        <taxon>Aspergillaceae</taxon>
        <taxon>Penicillium</taxon>
    </lineage>
</organism>
<proteinExistence type="predicted"/>
<keyword evidence="2" id="KW-1185">Reference proteome</keyword>